<evidence type="ECO:0000313" key="2">
    <source>
        <dbReference type="Proteomes" id="UP000596202"/>
    </source>
</evidence>
<accession>A0A9Q6Z4L1</accession>
<protein>
    <submittedName>
        <fullName evidence="1">Uncharacterized protein</fullName>
    </submittedName>
</protein>
<reference evidence="1 2" key="1">
    <citation type="submission" date="2021-01" db="EMBL/GenBank/DDBJ databases">
        <title>FDA dAtabase for Regulatory Grade micrObial Sequences (FDA-ARGOS): Supporting development and validation of Infectious Disease Dx tests.</title>
        <authorList>
            <person name="Sproer C."/>
            <person name="Gronow S."/>
            <person name="Severitt S."/>
            <person name="Schroder I."/>
            <person name="Tallon L."/>
            <person name="Sadzewicz L."/>
            <person name="Zhao X."/>
            <person name="Boylan J."/>
            <person name="Ott S."/>
            <person name="Bowen H."/>
            <person name="Vavikolanu K."/>
            <person name="Mehta A."/>
            <person name="Aluvathingal J."/>
            <person name="Nadendla S."/>
            <person name="Lowell S."/>
            <person name="Myers T."/>
            <person name="Yan Y."/>
            <person name="Sichtig H."/>
        </authorList>
    </citation>
    <scope>NUCLEOTIDE SEQUENCE [LARGE SCALE GENOMIC DNA]</scope>
    <source>
        <strain evidence="1 2">FDAARGOS_1131</strain>
    </source>
</reference>
<evidence type="ECO:0000313" key="1">
    <source>
        <dbReference type="EMBL" id="QQU00176.1"/>
    </source>
</evidence>
<dbReference type="OrthoDB" id="883248at2"/>
<name>A0A9Q6Z4L1_MYROD</name>
<organism evidence="1 2">
    <name type="scientific">Myroides odoratus</name>
    <name type="common">Flavobacterium odoratum</name>
    <dbReference type="NCBI Taxonomy" id="256"/>
    <lineage>
        <taxon>Bacteria</taxon>
        <taxon>Pseudomonadati</taxon>
        <taxon>Bacteroidota</taxon>
        <taxon>Flavobacteriia</taxon>
        <taxon>Flavobacteriales</taxon>
        <taxon>Flavobacteriaceae</taxon>
        <taxon>Myroides</taxon>
    </lineage>
</organism>
<dbReference type="RefSeq" id="WP_002989196.1">
    <property type="nucleotide sequence ID" value="NZ_CP068108.1"/>
</dbReference>
<dbReference type="AlphaFoldDB" id="A0A9Q6Z4L1"/>
<gene>
    <name evidence="1" type="ORF">I6I88_18770</name>
</gene>
<proteinExistence type="predicted"/>
<sequence length="175" mass="20266">MLTQPILTLRNLFLGLFFFSCISPALSQENHTVYINLGGQGIETSYKYRLTYDIHVEVFLGLGPGYKLEKDKGYAVEYDFIPFAKTNLKWHFVNEEERKFYLGTQAKYSFGKVTDESFNKILLTELHVGHEERITKRLLLNTHVGGGYIQDFDVQRGEFIFTFGVTLKYAILSRK</sequence>
<dbReference type="EMBL" id="CP068108">
    <property type="protein sequence ID" value="QQU00176.1"/>
    <property type="molecule type" value="Genomic_DNA"/>
</dbReference>
<dbReference type="GeneID" id="93529736"/>
<dbReference type="Proteomes" id="UP000596202">
    <property type="component" value="Chromosome"/>
</dbReference>